<gene>
    <name evidence="9" type="ORF">EJD97_010842</name>
</gene>
<evidence type="ECO:0000313" key="9">
    <source>
        <dbReference type="EMBL" id="TMX04204.1"/>
    </source>
</evidence>
<dbReference type="InterPro" id="IPR011009">
    <property type="entry name" value="Kinase-like_dom_sf"/>
</dbReference>
<keyword evidence="2" id="KW-0808">Transferase</keyword>
<dbReference type="SUPFAM" id="SSF56112">
    <property type="entry name" value="Protein kinase-like (PK-like)"/>
    <property type="match status" value="1"/>
</dbReference>
<evidence type="ECO:0000256" key="1">
    <source>
        <dbReference type="ARBA" id="ARBA00004479"/>
    </source>
</evidence>
<evidence type="ECO:0000256" key="2">
    <source>
        <dbReference type="ARBA" id="ARBA00022527"/>
    </source>
</evidence>
<dbReference type="Gene3D" id="1.10.510.10">
    <property type="entry name" value="Transferase(Phosphotransferase) domain 1"/>
    <property type="match status" value="2"/>
</dbReference>
<feature type="non-terminal residue" evidence="9">
    <location>
        <position position="140"/>
    </location>
</feature>
<dbReference type="InterPro" id="IPR045874">
    <property type="entry name" value="LRK10/LRL21-25-like"/>
</dbReference>
<comment type="subcellular location">
    <subcellularLocation>
        <location evidence="1">Membrane</location>
        <topology evidence="1">Single-pass type I membrane protein</topology>
    </subcellularLocation>
</comment>
<keyword evidence="5" id="KW-1133">Transmembrane helix</keyword>
<keyword evidence="6" id="KW-0472">Membrane</keyword>
<evidence type="ECO:0000256" key="6">
    <source>
        <dbReference type="ARBA" id="ARBA00023136"/>
    </source>
</evidence>
<evidence type="ECO:0000259" key="8">
    <source>
        <dbReference type="PROSITE" id="PS50011"/>
    </source>
</evidence>
<reference evidence="9" key="1">
    <citation type="submission" date="2019-05" db="EMBL/GenBank/DDBJ databases">
        <title>The de novo reference genome and transcriptome assemblies of the wild tomato species Solanum chilense.</title>
        <authorList>
            <person name="Stam R."/>
            <person name="Nosenko T."/>
            <person name="Hoerger A.C."/>
            <person name="Stephan W."/>
            <person name="Seidel M.A."/>
            <person name="Kuhn J.M.M."/>
            <person name="Haberer G."/>
            <person name="Tellier A."/>
        </authorList>
    </citation>
    <scope>NUCLEOTIDE SEQUENCE</scope>
    <source>
        <tissue evidence="9">Mature leaves</tissue>
    </source>
</reference>
<organism evidence="9">
    <name type="scientific">Solanum chilense</name>
    <name type="common">Tomato</name>
    <name type="synonym">Lycopersicon chilense</name>
    <dbReference type="NCBI Taxonomy" id="4083"/>
    <lineage>
        <taxon>Eukaryota</taxon>
        <taxon>Viridiplantae</taxon>
        <taxon>Streptophyta</taxon>
        <taxon>Embryophyta</taxon>
        <taxon>Tracheophyta</taxon>
        <taxon>Spermatophyta</taxon>
        <taxon>Magnoliopsida</taxon>
        <taxon>eudicotyledons</taxon>
        <taxon>Gunneridae</taxon>
        <taxon>Pentapetalae</taxon>
        <taxon>asterids</taxon>
        <taxon>lamiids</taxon>
        <taxon>Solanales</taxon>
        <taxon>Solanaceae</taxon>
        <taxon>Solanoideae</taxon>
        <taxon>Solaneae</taxon>
        <taxon>Solanum</taxon>
        <taxon>Solanum subgen. Lycopersicon</taxon>
    </lineage>
</organism>
<evidence type="ECO:0000256" key="4">
    <source>
        <dbReference type="ARBA" id="ARBA00022729"/>
    </source>
</evidence>
<dbReference type="PANTHER" id="PTHR27009">
    <property type="entry name" value="RUST RESISTANCE KINASE LR10-RELATED"/>
    <property type="match status" value="1"/>
</dbReference>
<protein>
    <recommendedName>
        <fullName evidence="8">Protein kinase domain-containing protein</fullName>
    </recommendedName>
</protein>
<dbReference type="PROSITE" id="PS50011">
    <property type="entry name" value="PROTEIN_KINASE_DOM"/>
    <property type="match status" value="1"/>
</dbReference>
<keyword evidence="7" id="KW-0325">Glycoprotein</keyword>
<name>A0A6N2CGB5_SOLCI</name>
<comment type="caution">
    <text evidence="9">The sequence shown here is derived from an EMBL/GenBank/DDBJ whole genome shotgun (WGS) entry which is preliminary data.</text>
</comment>
<dbReference type="AlphaFoldDB" id="A0A6N2CGB5"/>
<dbReference type="InterPro" id="IPR008271">
    <property type="entry name" value="Ser/Thr_kinase_AS"/>
</dbReference>
<evidence type="ECO:0000256" key="3">
    <source>
        <dbReference type="ARBA" id="ARBA00022692"/>
    </source>
</evidence>
<evidence type="ECO:0000256" key="5">
    <source>
        <dbReference type="ARBA" id="ARBA00022989"/>
    </source>
</evidence>
<dbReference type="GO" id="GO:0005524">
    <property type="term" value="F:ATP binding"/>
    <property type="evidence" value="ECO:0007669"/>
    <property type="project" value="InterPro"/>
</dbReference>
<keyword evidence="4" id="KW-0732">Signal</keyword>
<dbReference type="EMBL" id="RXGB01000275">
    <property type="protein sequence ID" value="TMX04204.1"/>
    <property type="molecule type" value="Genomic_DNA"/>
</dbReference>
<keyword evidence="2" id="KW-0723">Serine/threonine-protein kinase</keyword>
<keyword evidence="3" id="KW-0812">Transmembrane</keyword>
<accession>A0A6N2CGB5</accession>
<dbReference type="GO" id="GO:0016020">
    <property type="term" value="C:membrane"/>
    <property type="evidence" value="ECO:0007669"/>
    <property type="project" value="UniProtKB-SubCell"/>
</dbReference>
<feature type="non-terminal residue" evidence="9">
    <location>
        <position position="1"/>
    </location>
</feature>
<dbReference type="GO" id="GO:0004674">
    <property type="term" value="F:protein serine/threonine kinase activity"/>
    <property type="evidence" value="ECO:0007669"/>
    <property type="project" value="UniProtKB-KW"/>
</dbReference>
<dbReference type="PROSITE" id="PS00108">
    <property type="entry name" value="PROTEIN_KINASE_ST"/>
    <property type="match status" value="1"/>
</dbReference>
<evidence type="ECO:0000256" key="7">
    <source>
        <dbReference type="ARBA" id="ARBA00023180"/>
    </source>
</evidence>
<dbReference type="InterPro" id="IPR000719">
    <property type="entry name" value="Prot_kinase_dom"/>
</dbReference>
<proteinExistence type="predicted"/>
<feature type="domain" description="Protein kinase" evidence="8">
    <location>
        <begin position="1"/>
        <end position="140"/>
    </location>
</feature>
<keyword evidence="2" id="KW-0418">Kinase</keyword>
<sequence>WEKLYEIAPVIGRGLEYLHRGCNARILHFDIKPHNILLDEDFFSRNFGGVSHKSDVSSYGMMVLEMVRGRRNYSAERSHYSEIYFPRWAYQRLVTDEDLNIQCITTKEDEEIAKTMILVGLWCIQTDPSQRPTMSKAIEM</sequence>